<dbReference type="PROSITE" id="PS50280">
    <property type="entry name" value="SET"/>
    <property type="match status" value="1"/>
</dbReference>
<feature type="domain" description="SET" evidence="1">
    <location>
        <begin position="1"/>
        <end position="118"/>
    </location>
</feature>
<protein>
    <recommendedName>
        <fullName evidence="1">SET domain-containing protein</fullName>
    </recommendedName>
</protein>
<feature type="non-terminal residue" evidence="2">
    <location>
        <position position="1"/>
    </location>
</feature>
<dbReference type="PANTHER" id="PTHR47332">
    <property type="entry name" value="SET DOMAIN-CONTAINING PROTEIN 5"/>
    <property type="match status" value="1"/>
</dbReference>
<dbReference type="OrthoDB" id="265717at2759"/>
<evidence type="ECO:0000259" key="1">
    <source>
        <dbReference type="PROSITE" id="PS50280"/>
    </source>
</evidence>
<dbReference type="Gene3D" id="2.170.270.10">
    <property type="entry name" value="SET domain"/>
    <property type="match status" value="1"/>
</dbReference>
<dbReference type="CDD" id="cd20071">
    <property type="entry name" value="SET_SMYD"/>
    <property type="match status" value="1"/>
</dbReference>
<dbReference type="Pfam" id="PF00856">
    <property type="entry name" value="SET"/>
    <property type="match status" value="1"/>
</dbReference>
<reference evidence="2 3" key="1">
    <citation type="journal article" date="2018" name="PLoS ONE">
        <title>The draft genome of Kipferlia bialata reveals reductive genome evolution in fornicate parasites.</title>
        <authorList>
            <person name="Tanifuji G."/>
            <person name="Takabayashi S."/>
            <person name="Kume K."/>
            <person name="Takagi M."/>
            <person name="Nakayama T."/>
            <person name="Kamikawa R."/>
            <person name="Inagaki Y."/>
            <person name="Hashimoto T."/>
        </authorList>
    </citation>
    <scope>NUCLEOTIDE SEQUENCE [LARGE SCALE GENOMIC DNA]</scope>
    <source>
        <strain evidence="2">NY0173</strain>
    </source>
</reference>
<comment type="caution">
    <text evidence="2">The sequence shown here is derived from an EMBL/GenBank/DDBJ whole genome shotgun (WGS) entry which is preliminary data.</text>
</comment>
<name>A0A391NWR3_9EUKA</name>
<gene>
    <name evidence="2" type="ORF">KIPB_006707</name>
</gene>
<evidence type="ECO:0000313" key="3">
    <source>
        <dbReference type="Proteomes" id="UP000265618"/>
    </source>
</evidence>
<dbReference type="EMBL" id="BDIP01001762">
    <property type="protein sequence ID" value="GCA62933.1"/>
    <property type="molecule type" value="Genomic_DNA"/>
</dbReference>
<keyword evidence="3" id="KW-1185">Reference proteome</keyword>
<dbReference type="InterPro" id="IPR053185">
    <property type="entry name" value="SET_domain_protein"/>
</dbReference>
<evidence type="ECO:0000313" key="2">
    <source>
        <dbReference type="EMBL" id="GCA62933.1"/>
    </source>
</evidence>
<dbReference type="PANTHER" id="PTHR47332:SF4">
    <property type="entry name" value="SET DOMAIN-CONTAINING PROTEIN 5"/>
    <property type="match status" value="1"/>
</dbReference>
<dbReference type="Proteomes" id="UP000265618">
    <property type="component" value="Unassembled WGS sequence"/>
</dbReference>
<accession>A0A391NWR3</accession>
<dbReference type="SUPFAM" id="SSF82199">
    <property type="entry name" value="SET domain"/>
    <property type="match status" value="1"/>
</dbReference>
<sequence length="239" mass="26130">EYSDVNGRQSVSFGEEYQRAAFAALSQSDQDAIWDMQDRWAMEGHPKTLQGIIITNFVTPDNNARDSDVIFGVGSYLNHSCLPNVCSFISAPEGSESVQTITAARDIKAGDELTRSYIDPLQTRSKRRSHLKIAHDIDCQCELCSLEGYAQIESDANLSRFQEIDSEVEGLMKSGSVVAIASALPQALELIRLGVVETGANPCLLPKALQMAFLAACVSGKLELTRRLAYNMTATFVSD</sequence>
<dbReference type="InterPro" id="IPR046341">
    <property type="entry name" value="SET_dom_sf"/>
</dbReference>
<dbReference type="AlphaFoldDB" id="A0A391NWR3"/>
<proteinExistence type="predicted"/>
<organism evidence="2 3">
    <name type="scientific">Kipferlia bialata</name>
    <dbReference type="NCBI Taxonomy" id="797122"/>
    <lineage>
        <taxon>Eukaryota</taxon>
        <taxon>Metamonada</taxon>
        <taxon>Carpediemonas-like organisms</taxon>
        <taxon>Kipferlia</taxon>
    </lineage>
</organism>
<dbReference type="InterPro" id="IPR001214">
    <property type="entry name" value="SET_dom"/>
</dbReference>